<gene>
    <name evidence="2" type="ORF">ACFPBZ_22670</name>
</gene>
<feature type="non-terminal residue" evidence="2">
    <location>
        <position position="132"/>
    </location>
</feature>
<evidence type="ECO:0000313" key="2">
    <source>
        <dbReference type="EMBL" id="MFC5065040.1"/>
    </source>
</evidence>
<feature type="compositionally biased region" description="Low complexity" evidence="1">
    <location>
        <begin position="61"/>
        <end position="76"/>
    </location>
</feature>
<organism evidence="2 3">
    <name type="scientific">Actinomycetospora atypica</name>
    <dbReference type="NCBI Taxonomy" id="1290095"/>
    <lineage>
        <taxon>Bacteria</taxon>
        <taxon>Bacillati</taxon>
        <taxon>Actinomycetota</taxon>
        <taxon>Actinomycetes</taxon>
        <taxon>Pseudonocardiales</taxon>
        <taxon>Pseudonocardiaceae</taxon>
        <taxon>Actinomycetospora</taxon>
    </lineage>
</organism>
<comment type="caution">
    <text evidence="2">The sequence shown here is derived from an EMBL/GenBank/DDBJ whole genome shotgun (WGS) entry which is preliminary data.</text>
</comment>
<name>A0ABV9YQ41_9PSEU</name>
<proteinExistence type="predicted"/>
<keyword evidence="3" id="KW-1185">Reference proteome</keyword>
<dbReference type="Proteomes" id="UP001595947">
    <property type="component" value="Unassembled WGS sequence"/>
</dbReference>
<reference evidence="3" key="1">
    <citation type="journal article" date="2019" name="Int. J. Syst. Evol. Microbiol.">
        <title>The Global Catalogue of Microorganisms (GCM) 10K type strain sequencing project: providing services to taxonomists for standard genome sequencing and annotation.</title>
        <authorList>
            <consortium name="The Broad Institute Genomics Platform"/>
            <consortium name="The Broad Institute Genome Sequencing Center for Infectious Disease"/>
            <person name="Wu L."/>
            <person name="Ma J."/>
        </authorList>
    </citation>
    <scope>NUCLEOTIDE SEQUENCE [LARGE SCALE GENOMIC DNA]</scope>
    <source>
        <strain evidence="3">CGMCC 4.7093</strain>
    </source>
</reference>
<sequence>MPPRSRTTPSTSPAGRRPKVAGLRDPRRQGVSGEPTSTPGPDDAPQDTAAVTTPEAPAPGAPADVPAATAPSSPVDGTPAGEVVDTPPSVAPDDAEADERSGADGSGPRRRPTRAMTPAGASSRRGGTAVLD</sequence>
<accession>A0ABV9YQ41</accession>
<feature type="compositionally biased region" description="Low complexity" evidence="1">
    <location>
        <begin position="1"/>
        <end position="15"/>
    </location>
</feature>
<dbReference type="EMBL" id="JBHSIV010000029">
    <property type="protein sequence ID" value="MFC5065040.1"/>
    <property type="molecule type" value="Genomic_DNA"/>
</dbReference>
<protein>
    <submittedName>
        <fullName evidence="2">Uncharacterized protein</fullName>
    </submittedName>
</protein>
<feature type="region of interest" description="Disordered" evidence="1">
    <location>
        <begin position="1"/>
        <end position="132"/>
    </location>
</feature>
<evidence type="ECO:0000313" key="3">
    <source>
        <dbReference type="Proteomes" id="UP001595947"/>
    </source>
</evidence>
<evidence type="ECO:0000256" key="1">
    <source>
        <dbReference type="SAM" id="MobiDB-lite"/>
    </source>
</evidence>